<dbReference type="PANTHER" id="PTHR35678">
    <property type="entry name" value="PROTEIN STPG4"/>
    <property type="match status" value="1"/>
</dbReference>
<comment type="subcellular location">
    <subcellularLocation>
        <location evidence="2">Cytoplasm</location>
    </subcellularLocation>
    <subcellularLocation>
        <location evidence="1">Nucleus</location>
    </subcellularLocation>
</comment>
<organism evidence="6 7">
    <name type="scientific">Aphanomyces euteiches</name>
    <dbReference type="NCBI Taxonomy" id="100861"/>
    <lineage>
        <taxon>Eukaryota</taxon>
        <taxon>Sar</taxon>
        <taxon>Stramenopiles</taxon>
        <taxon>Oomycota</taxon>
        <taxon>Saprolegniomycetes</taxon>
        <taxon>Saprolegniales</taxon>
        <taxon>Verrucalvaceae</taxon>
        <taxon>Aphanomyces</taxon>
    </lineage>
</organism>
<dbReference type="GO" id="GO:0005634">
    <property type="term" value="C:nucleus"/>
    <property type="evidence" value="ECO:0007669"/>
    <property type="project" value="UniProtKB-SubCell"/>
</dbReference>
<dbReference type="GO" id="GO:0042393">
    <property type="term" value="F:histone binding"/>
    <property type="evidence" value="ECO:0007669"/>
    <property type="project" value="TreeGrafter"/>
</dbReference>
<dbReference type="VEuPathDB" id="FungiDB:AeMF1_013269"/>
<keyword evidence="3" id="KW-0963">Cytoplasm</keyword>
<evidence type="ECO:0000256" key="3">
    <source>
        <dbReference type="ARBA" id="ARBA00022490"/>
    </source>
</evidence>
<name>A0A6G0X9M1_9STRA</name>
<feature type="region of interest" description="Disordered" evidence="5">
    <location>
        <begin position="1"/>
        <end position="40"/>
    </location>
</feature>
<feature type="region of interest" description="Disordered" evidence="5">
    <location>
        <begin position="143"/>
        <end position="165"/>
    </location>
</feature>
<dbReference type="AlphaFoldDB" id="A0A6G0X9M1"/>
<feature type="region of interest" description="Disordered" evidence="5">
    <location>
        <begin position="320"/>
        <end position="353"/>
    </location>
</feature>
<proteinExistence type="predicted"/>
<reference evidence="6 7" key="1">
    <citation type="submission" date="2019-07" db="EMBL/GenBank/DDBJ databases">
        <title>Genomics analysis of Aphanomyces spp. identifies a new class of oomycete effector associated with host adaptation.</title>
        <authorList>
            <person name="Gaulin E."/>
        </authorList>
    </citation>
    <scope>NUCLEOTIDE SEQUENCE [LARGE SCALE GENOMIC DNA]</scope>
    <source>
        <strain evidence="6 7">ATCC 201684</strain>
    </source>
</reference>
<evidence type="ECO:0000313" key="7">
    <source>
        <dbReference type="Proteomes" id="UP000481153"/>
    </source>
</evidence>
<dbReference type="InterPro" id="IPR010736">
    <property type="entry name" value="SHIPPO-rpt"/>
</dbReference>
<keyword evidence="7" id="KW-1185">Reference proteome</keyword>
<comment type="caution">
    <text evidence="6">The sequence shown here is derived from an EMBL/GenBank/DDBJ whole genome shotgun (WGS) entry which is preliminary data.</text>
</comment>
<evidence type="ECO:0000256" key="1">
    <source>
        <dbReference type="ARBA" id="ARBA00004123"/>
    </source>
</evidence>
<evidence type="ECO:0000256" key="2">
    <source>
        <dbReference type="ARBA" id="ARBA00004496"/>
    </source>
</evidence>
<protein>
    <recommendedName>
        <fullName evidence="8">Sperm-tail PG-rich repeat-containing protein 2</fullName>
    </recommendedName>
</protein>
<evidence type="ECO:0000256" key="5">
    <source>
        <dbReference type="SAM" id="MobiDB-lite"/>
    </source>
</evidence>
<dbReference type="GO" id="GO:0044727">
    <property type="term" value="P:epigenetic programing of male pronucleus"/>
    <property type="evidence" value="ECO:0007669"/>
    <property type="project" value="TreeGrafter"/>
</dbReference>
<dbReference type="Proteomes" id="UP000481153">
    <property type="component" value="Unassembled WGS sequence"/>
</dbReference>
<evidence type="ECO:0008006" key="8">
    <source>
        <dbReference type="Google" id="ProtNLM"/>
    </source>
</evidence>
<accession>A0A6G0X9M1</accession>
<dbReference type="PANTHER" id="PTHR35678:SF1">
    <property type="entry name" value="PROTEIN STPG4"/>
    <property type="match status" value="1"/>
</dbReference>
<dbReference type="Pfam" id="PF07004">
    <property type="entry name" value="SHIPPO-rpt"/>
    <property type="match status" value="1"/>
</dbReference>
<dbReference type="GO" id="GO:0003682">
    <property type="term" value="F:chromatin binding"/>
    <property type="evidence" value="ECO:0007669"/>
    <property type="project" value="TreeGrafter"/>
</dbReference>
<evidence type="ECO:0000313" key="6">
    <source>
        <dbReference type="EMBL" id="KAF0736799.1"/>
    </source>
</evidence>
<gene>
    <name evidence="6" type="ORF">Ae201684_006957</name>
</gene>
<dbReference type="EMBL" id="VJMJ01000087">
    <property type="protein sequence ID" value="KAF0736799.1"/>
    <property type="molecule type" value="Genomic_DNA"/>
</dbReference>
<keyword evidence="4" id="KW-0539">Nucleus</keyword>
<dbReference type="GO" id="GO:0005737">
    <property type="term" value="C:cytoplasm"/>
    <property type="evidence" value="ECO:0007669"/>
    <property type="project" value="UniProtKB-SubCell"/>
</dbReference>
<sequence>MFLDEASRKQNYRQVGTKATGQLKKGAGAMHHSAAERAPSSIPSKFETILNMGERESNAFGCRTNRFGDVENEQPGPGAYYKPPSMVVTRATSGSVSNKGMGTGFVSKVKRFNDHNYDPIPGPGQYSARLSEKASFNRRIGLSSFAPAERPTNQTTNDAPGPGEYEQAANAFEAHEQKGSRSVFASRTNRGFIPRVEGPAPGQYENLLALERGIAKSQRQTQSIFKSTVRRVETPKAAVPGPGAYGVEVAERNLRNDTIAQAQASSMFVKGATDRFGRSLEHKAEIFEVPGPGAYERTAPPTNASAKASLSVFKSSVARGHVDRTSKAPGPAFYKPASPTKRSHLLNSSKKWL</sequence>
<evidence type="ECO:0000256" key="4">
    <source>
        <dbReference type="ARBA" id="ARBA00023242"/>
    </source>
</evidence>